<feature type="compositionally biased region" description="Gly residues" evidence="1">
    <location>
        <begin position="67"/>
        <end position="77"/>
    </location>
</feature>
<dbReference type="EMBL" id="CP034279">
    <property type="protein sequence ID" value="QGV79019.1"/>
    <property type="molecule type" value="Genomic_DNA"/>
</dbReference>
<feature type="domain" description="NodB homology" evidence="2">
    <location>
        <begin position="161"/>
        <end position="343"/>
    </location>
</feature>
<organism evidence="3 4">
    <name type="scientific">Streptomyces ficellus</name>
    <dbReference type="NCBI Taxonomy" id="1977088"/>
    <lineage>
        <taxon>Bacteria</taxon>
        <taxon>Bacillati</taxon>
        <taxon>Actinomycetota</taxon>
        <taxon>Actinomycetes</taxon>
        <taxon>Kitasatosporales</taxon>
        <taxon>Streptomycetaceae</taxon>
        <taxon>Streptomyces</taxon>
    </lineage>
</organism>
<evidence type="ECO:0000256" key="1">
    <source>
        <dbReference type="SAM" id="MobiDB-lite"/>
    </source>
</evidence>
<dbReference type="InterPro" id="IPR050248">
    <property type="entry name" value="Polysacc_deacetylase_ArnD"/>
</dbReference>
<feature type="region of interest" description="Disordered" evidence="1">
    <location>
        <begin position="62"/>
        <end position="88"/>
    </location>
</feature>
<dbReference type="OrthoDB" id="3373088at2"/>
<dbReference type="SUPFAM" id="SSF88713">
    <property type="entry name" value="Glycoside hydrolase/deacetylase"/>
    <property type="match status" value="1"/>
</dbReference>
<dbReference type="GO" id="GO:0005975">
    <property type="term" value="P:carbohydrate metabolic process"/>
    <property type="evidence" value="ECO:0007669"/>
    <property type="project" value="InterPro"/>
</dbReference>
<evidence type="ECO:0000259" key="2">
    <source>
        <dbReference type="PROSITE" id="PS51677"/>
    </source>
</evidence>
<dbReference type="InterPro" id="IPR002509">
    <property type="entry name" value="NODB_dom"/>
</dbReference>
<dbReference type="Proteomes" id="UP000422572">
    <property type="component" value="Chromosome"/>
</dbReference>
<proteinExistence type="predicted"/>
<evidence type="ECO:0000313" key="3">
    <source>
        <dbReference type="EMBL" id="QGV79019.1"/>
    </source>
</evidence>
<protein>
    <submittedName>
        <fullName evidence="3">Polysaccharide deacetylase family protein</fullName>
    </submittedName>
</protein>
<feature type="compositionally biased region" description="Low complexity" evidence="1">
    <location>
        <begin position="78"/>
        <end position="88"/>
    </location>
</feature>
<reference evidence="3 4" key="1">
    <citation type="submission" date="2018-12" db="EMBL/GenBank/DDBJ databases">
        <title>Complete genome sequence of Streptomyces ficellus NRRL8067, the producer of ficellomycin, feldamycin and nojirimycin.</title>
        <authorList>
            <person name="Zhang H."/>
            <person name="Yue R."/>
            <person name="Liu Y."/>
            <person name="Li M."/>
            <person name="Mu H."/>
            <person name="Zhang J."/>
        </authorList>
    </citation>
    <scope>NUCLEOTIDE SEQUENCE [LARGE SCALE GENOMIC DNA]</scope>
    <source>
        <strain evidence="3 4">NRRL 8067</strain>
    </source>
</reference>
<keyword evidence="4" id="KW-1185">Reference proteome</keyword>
<dbReference type="PROSITE" id="PS51677">
    <property type="entry name" value="NODB"/>
    <property type="match status" value="1"/>
</dbReference>
<dbReference type="AlphaFoldDB" id="A0A6I6FJQ6"/>
<dbReference type="GO" id="GO:0016810">
    <property type="term" value="F:hydrolase activity, acting on carbon-nitrogen (but not peptide) bonds"/>
    <property type="evidence" value="ECO:0007669"/>
    <property type="project" value="InterPro"/>
</dbReference>
<dbReference type="Pfam" id="PF01522">
    <property type="entry name" value="Polysacc_deac_1"/>
    <property type="match status" value="1"/>
</dbReference>
<evidence type="ECO:0000313" key="4">
    <source>
        <dbReference type="Proteomes" id="UP000422572"/>
    </source>
</evidence>
<sequence length="343" mass="37769">MQLVRQKGQKVSDGVDVQGWAAERVRPPVPARPRARLRARLRARVLLAALLISALGSACAAQDEGGRGPAGAGGGGAEPAAGQQAQPPGTAAALSAYVEKVRRAQAARVLAARKWGLRSAPLAAPPPPAAGDKPHITFRQGFGVGDPSLPPVFTTVPTKERIVFLTIDDGADKDPELLRMMDELDIPYSAFLSDYLVKEDYGYFKRMQDRGVALHNHTLNHRYMPALSYAEQKREICGQQDTIEKRYGKRPPLFRPPYGNYNADTLRAARACGVKAVPLWAAEAFPDHMEWREWDRDLHPGDIILTHFRGREDWNGSMADMIRQVMNVVTAKGYAVARLEDYV</sequence>
<dbReference type="Gene3D" id="3.20.20.370">
    <property type="entry name" value="Glycoside hydrolase/deacetylase"/>
    <property type="match status" value="1"/>
</dbReference>
<dbReference type="PANTHER" id="PTHR10587:SF134">
    <property type="entry name" value="SECRETED PROTEIN"/>
    <property type="match status" value="1"/>
</dbReference>
<dbReference type="InterPro" id="IPR011330">
    <property type="entry name" value="Glyco_hydro/deAcase_b/a-brl"/>
</dbReference>
<dbReference type="CDD" id="cd10917">
    <property type="entry name" value="CE4_NodB_like_6s_7s"/>
    <property type="match status" value="1"/>
</dbReference>
<name>A0A6I6FJQ6_9ACTN</name>
<gene>
    <name evidence="3" type="ORF">EIZ62_12730</name>
</gene>
<accession>A0A6I6FJQ6</accession>
<dbReference type="PANTHER" id="PTHR10587">
    <property type="entry name" value="GLYCOSYL TRANSFERASE-RELATED"/>
    <property type="match status" value="1"/>
</dbReference>
<dbReference type="KEGG" id="sfic:EIZ62_12730"/>